<dbReference type="STRING" id="543877.AM2010_2407"/>
<dbReference type="CDD" id="cd07344">
    <property type="entry name" value="M48_yhfN_like"/>
    <property type="match status" value="1"/>
</dbReference>
<dbReference type="RefSeq" id="WP_047807286.1">
    <property type="nucleotide sequence ID" value="NZ_CP011805.1"/>
</dbReference>
<dbReference type="OrthoDB" id="9795402at2"/>
<sequence length="244" mass="28028">MEQHAIEIGGELIRFQLRRSQRKTMGISVSPDQAVLVSAPDKADFADIESRVRKKAGWILDKQAEFSTRSVEATPRQFKPGETFLHLGQQYRLRVDPDRVGVVREGSRIIVGAIQPNEADRIRNRLVRWYMKEARQHLPAALERCLPVFRKEVERKPKLLIRPIKMRWGSYISATHTLILNRSLVQVSPPLIDYVVAHELAHVGYGDHGPAFTANLTEKMPDWRTRKRALEKLGLELFDAPILR</sequence>
<evidence type="ECO:0000313" key="2">
    <source>
        <dbReference type="EMBL" id="AKM08463.1"/>
    </source>
</evidence>
<protein>
    <recommendedName>
        <fullName evidence="1">YgjP-like metallopeptidase domain-containing protein</fullName>
    </recommendedName>
</protein>
<dbReference type="KEGG" id="amx:AM2010_2407"/>
<dbReference type="PATRIC" id="fig|543877.4.peg.2441"/>
<organism evidence="2 3">
    <name type="scientific">Pelagerythrobacter marensis</name>
    <dbReference type="NCBI Taxonomy" id="543877"/>
    <lineage>
        <taxon>Bacteria</taxon>
        <taxon>Pseudomonadati</taxon>
        <taxon>Pseudomonadota</taxon>
        <taxon>Alphaproteobacteria</taxon>
        <taxon>Sphingomonadales</taxon>
        <taxon>Erythrobacteraceae</taxon>
        <taxon>Pelagerythrobacter</taxon>
    </lineage>
</organism>
<gene>
    <name evidence="2" type="ORF">AM2010_2407</name>
</gene>
<accession>A0A0G3XDH5</accession>
<evidence type="ECO:0000313" key="3">
    <source>
        <dbReference type="Proteomes" id="UP000037643"/>
    </source>
</evidence>
<dbReference type="Gene3D" id="3.30.2010.10">
    <property type="entry name" value="Metalloproteases ('zincins'), catalytic domain"/>
    <property type="match status" value="1"/>
</dbReference>
<dbReference type="EMBL" id="CP011805">
    <property type="protein sequence ID" value="AKM08463.1"/>
    <property type="molecule type" value="Genomic_DNA"/>
</dbReference>
<dbReference type="PANTHER" id="PTHR30399:SF1">
    <property type="entry name" value="UTP PYROPHOSPHATASE"/>
    <property type="match status" value="1"/>
</dbReference>
<keyword evidence="3" id="KW-1185">Reference proteome</keyword>
<reference evidence="2 3" key="1">
    <citation type="submission" date="2015-06" db="EMBL/GenBank/DDBJ databases">
        <authorList>
            <person name="Kim K.M."/>
        </authorList>
    </citation>
    <scope>NUCLEOTIDE SEQUENCE [LARGE SCALE GENOMIC DNA]</scope>
    <source>
        <strain evidence="2 3">KCTC 22370</strain>
    </source>
</reference>
<name>A0A0G3XDH5_9SPHN</name>
<dbReference type="AlphaFoldDB" id="A0A0G3XDH5"/>
<dbReference type="PANTHER" id="PTHR30399">
    <property type="entry name" value="UNCHARACTERIZED PROTEIN YGJP"/>
    <property type="match status" value="1"/>
</dbReference>
<dbReference type="InterPro" id="IPR002725">
    <property type="entry name" value="YgjP-like_metallopeptidase"/>
</dbReference>
<feature type="domain" description="YgjP-like metallopeptidase" evidence="1">
    <location>
        <begin position="23"/>
        <end position="232"/>
    </location>
</feature>
<dbReference type="Pfam" id="PF01863">
    <property type="entry name" value="YgjP-like"/>
    <property type="match status" value="1"/>
</dbReference>
<dbReference type="InterPro" id="IPR053136">
    <property type="entry name" value="UTP_pyrophosphatase-like"/>
</dbReference>
<dbReference type="Proteomes" id="UP000037643">
    <property type="component" value="Chromosome"/>
</dbReference>
<proteinExistence type="predicted"/>
<evidence type="ECO:0000259" key="1">
    <source>
        <dbReference type="Pfam" id="PF01863"/>
    </source>
</evidence>